<keyword evidence="2" id="KW-1185">Reference proteome</keyword>
<gene>
    <name evidence="1" type="ORF">BCR33DRAFT_848525</name>
</gene>
<evidence type="ECO:0000313" key="2">
    <source>
        <dbReference type="Proteomes" id="UP000193642"/>
    </source>
</evidence>
<dbReference type="OrthoDB" id="2116864at2759"/>
<name>A0A1Y2CNB3_9FUNG</name>
<protein>
    <submittedName>
        <fullName evidence="1">Uncharacterized protein</fullName>
    </submittedName>
</protein>
<organism evidence="1 2">
    <name type="scientific">Rhizoclosmatium globosum</name>
    <dbReference type="NCBI Taxonomy" id="329046"/>
    <lineage>
        <taxon>Eukaryota</taxon>
        <taxon>Fungi</taxon>
        <taxon>Fungi incertae sedis</taxon>
        <taxon>Chytridiomycota</taxon>
        <taxon>Chytridiomycota incertae sedis</taxon>
        <taxon>Chytridiomycetes</taxon>
        <taxon>Chytridiales</taxon>
        <taxon>Chytriomycetaceae</taxon>
        <taxon>Rhizoclosmatium</taxon>
    </lineage>
</organism>
<reference evidence="1 2" key="1">
    <citation type="submission" date="2016-07" db="EMBL/GenBank/DDBJ databases">
        <title>Pervasive Adenine N6-methylation of Active Genes in Fungi.</title>
        <authorList>
            <consortium name="DOE Joint Genome Institute"/>
            <person name="Mondo S.J."/>
            <person name="Dannebaum R.O."/>
            <person name="Kuo R.C."/>
            <person name="Labutti K."/>
            <person name="Haridas S."/>
            <person name="Kuo A."/>
            <person name="Salamov A."/>
            <person name="Ahrendt S.R."/>
            <person name="Lipzen A."/>
            <person name="Sullivan W."/>
            <person name="Andreopoulos W.B."/>
            <person name="Clum A."/>
            <person name="Lindquist E."/>
            <person name="Daum C."/>
            <person name="Ramamoorthy G.K."/>
            <person name="Gryganskyi A."/>
            <person name="Culley D."/>
            <person name="Magnuson J.K."/>
            <person name="James T.Y."/>
            <person name="O'Malley M.A."/>
            <person name="Stajich J.E."/>
            <person name="Spatafora J.W."/>
            <person name="Visel A."/>
            <person name="Grigoriev I.V."/>
        </authorList>
    </citation>
    <scope>NUCLEOTIDE SEQUENCE [LARGE SCALE GENOMIC DNA]</scope>
    <source>
        <strain evidence="1 2">JEL800</strain>
    </source>
</reference>
<sequence>MATILCIDLHDLTQSKSFSTQFREYLHDLYLEYFRLRFILEALVVISSSKNGESLPYSATSLVIDGMVSEIAVRARDGKELIGVARVKLTAVENFGIEGGVRIYAKSCFIMIPVSSIQLAKRFSMWDPGYVTLLLENNKTKPSPFSPDNPVVSLLSSSPENRENRPLFPKSISRTGYFGDPGMRYIPCDNNLSQYLEAVFNEGLKIEFLADCNIGFCPENDSELATPTSIDWDIYSYNSPPHDINIERIRESSDKYQISGLERGEVSVCLVGGTHGSENEVCTTQIISYLRMLGSRWIELYA</sequence>
<evidence type="ECO:0000313" key="1">
    <source>
        <dbReference type="EMBL" id="ORY47835.1"/>
    </source>
</evidence>
<dbReference type="EMBL" id="MCGO01000013">
    <property type="protein sequence ID" value="ORY47835.1"/>
    <property type="molecule type" value="Genomic_DNA"/>
</dbReference>
<proteinExistence type="predicted"/>
<dbReference type="Proteomes" id="UP000193642">
    <property type="component" value="Unassembled WGS sequence"/>
</dbReference>
<dbReference type="AlphaFoldDB" id="A0A1Y2CNB3"/>
<comment type="caution">
    <text evidence="1">The sequence shown here is derived from an EMBL/GenBank/DDBJ whole genome shotgun (WGS) entry which is preliminary data.</text>
</comment>
<accession>A0A1Y2CNB3</accession>